<dbReference type="FunFam" id="3.40.50.300:FF:002685">
    <property type="entry name" value="RAB33A, member RAS oncogene family"/>
    <property type="match status" value="1"/>
</dbReference>
<organism evidence="4 5">
    <name type="scientific">Clytia hemisphaerica</name>
    <dbReference type="NCBI Taxonomy" id="252671"/>
    <lineage>
        <taxon>Eukaryota</taxon>
        <taxon>Metazoa</taxon>
        <taxon>Cnidaria</taxon>
        <taxon>Hydrozoa</taxon>
        <taxon>Hydroidolina</taxon>
        <taxon>Leptothecata</taxon>
        <taxon>Obeliida</taxon>
        <taxon>Clytiidae</taxon>
        <taxon>Clytia</taxon>
    </lineage>
</organism>
<keyword evidence="2" id="KW-0547">Nucleotide-binding</keyword>
<dbReference type="InterPro" id="IPR001806">
    <property type="entry name" value="Small_GTPase"/>
</dbReference>
<dbReference type="Gene3D" id="3.40.50.300">
    <property type="entry name" value="P-loop containing nucleotide triphosphate hydrolases"/>
    <property type="match status" value="1"/>
</dbReference>
<evidence type="ECO:0000256" key="3">
    <source>
        <dbReference type="SAM" id="MobiDB-lite"/>
    </source>
</evidence>
<proteinExistence type="inferred from homology"/>
<dbReference type="GO" id="GO:0005525">
    <property type="term" value="F:GTP binding"/>
    <property type="evidence" value="ECO:0007669"/>
    <property type="project" value="InterPro"/>
</dbReference>
<dbReference type="SMART" id="SM00175">
    <property type="entry name" value="RAB"/>
    <property type="match status" value="1"/>
</dbReference>
<dbReference type="AlphaFoldDB" id="A0A7M5V9Q6"/>
<comment type="similarity">
    <text evidence="1">Belongs to the small GTPase superfamily. Rab family.</text>
</comment>
<dbReference type="GO" id="GO:0003924">
    <property type="term" value="F:GTPase activity"/>
    <property type="evidence" value="ECO:0007669"/>
    <property type="project" value="InterPro"/>
</dbReference>
<dbReference type="NCBIfam" id="TIGR00231">
    <property type="entry name" value="small_GTP"/>
    <property type="match status" value="1"/>
</dbReference>
<evidence type="ECO:0000256" key="2">
    <source>
        <dbReference type="ARBA" id="ARBA00022741"/>
    </source>
</evidence>
<keyword evidence="5" id="KW-1185">Reference proteome</keyword>
<protein>
    <submittedName>
        <fullName evidence="4">Uncharacterized protein</fullName>
    </submittedName>
</protein>
<reference evidence="4" key="1">
    <citation type="submission" date="2021-01" db="UniProtKB">
        <authorList>
            <consortium name="EnsemblMetazoa"/>
        </authorList>
    </citation>
    <scope>IDENTIFICATION</scope>
</reference>
<dbReference type="OrthoDB" id="10006973at2759"/>
<dbReference type="InterPro" id="IPR005225">
    <property type="entry name" value="Small_GTP-bd"/>
</dbReference>
<dbReference type="RefSeq" id="XP_066920824.1">
    <property type="nucleotide sequence ID" value="XM_067064723.1"/>
</dbReference>
<evidence type="ECO:0000313" key="5">
    <source>
        <dbReference type="Proteomes" id="UP000594262"/>
    </source>
</evidence>
<dbReference type="Proteomes" id="UP000594262">
    <property type="component" value="Unplaced"/>
</dbReference>
<dbReference type="PROSITE" id="PS51417">
    <property type="entry name" value="ARF"/>
    <property type="match status" value="1"/>
</dbReference>
<dbReference type="EnsemblMetazoa" id="CLYHEMT006308.1">
    <property type="protein sequence ID" value="CLYHEMP006308.1"/>
    <property type="gene ID" value="CLYHEMG006308"/>
</dbReference>
<dbReference type="PROSITE" id="PS51421">
    <property type="entry name" value="RAS"/>
    <property type="match status" value="1"/>
</dbReference>
<accession>A0A7M5V9Q6</accession>
<dbReference type="GeneID" id="136808184"/>
<sequence length="257" mass="29209">MSQDEIEKKIAVRTFKVIIIGDSNVGKTCLTLRAAAGTFPSRTEATIGVDFKEKLIKFGEEKVKLQLWDSAGQERFRHSMVPHYYRNVHAVIFVYDVTRKASFENIEKWIEEFRCNVITNSQKVPQLIIGNKCDLHADRQVSETDVKALASLHGLPFWETSAKSELEMDTVETIFQSLGETLFYNTPLKDFPPHFSTTIQQQHHAGLRVNQSLSQSSDDITKKNSVKLKRKSRKSRKKKSPNLEEESGEKSGCCKTG</sequence>
<evidence type="ECO:0000313" key="4">
    <source>
        <dbReference type="EnsemblMetazoa" id="CLYHEMP006308.1"/>
    </source>
</evidence>
<dbReference type="SMART" id="SM00176">
    <property type="entry name" value="RAN"/>
    <property type="match status" value="1"/>
</dbReference>
<dbReference type="PROSITE" id="PS51420">
    <property type="entry name" value="RHO"/>
    <property type="match status" value="1"/>
</dbReference>
<dbReference type="PROSITE" id="PS51419">
    <property type="entry name" value="RAB"/>
    <property type="match status" value="1"/>
</dbReference>
<dbReference type="SMART" id="SM00173">
    <property type="entry name" value="RAS"/>
    <property type="match status" value="1"/>
</dbReference>
<name>A0A7M5V9Q6_9CNID</name>
<dbReference type="SMART" id="SM00174">
    <property type="entry name" value="RHO"/>
    <property type="match status" value="1"/>
</dbReference>
<dbReference type="Pfam" id="PF00071">
    <property type="entry name" value="Ras"/>
    <property type="match status" value="1"/>
</dbReference>
<feature type="region of interest" description="Disordered" evidence="3">
    <location>
        <begin position="210"/>
        <end position="257"/>
    </location>
</feature>
<dbReference type="SUPFAM" id="SSF52540">
    <property type="entry name" value="P-loop containing nucleoside triphosphate hydrolases"/>
    <property type="match status" value="1"/>
</dbReference>
<feature type="compositionally biased region" description="Basic residues" evidence="3">
    <location>
        <begin position="224"/>
        <end position="240"/>
    </location>
</feature>
<evidence type="ECO:0000256" key="1">
    <source>
        <dbReference type="ARBA" id="ARBA00006270"/>
    </source>
</evidence>
<dbReference type="PRINTS" id="PR00449">
    <property type="entry name" value="RASTRNSFRMNG"/>
</dbReference>
<dbReference type="InterPro" id="IPR027417">
    <property type="entry name" value="P-loop_NTPase"/>
</dbReference>
<dbReference type="PANTHER" id="PTHR47978">
    <property type="match status" value="1"/>
</dbReference>